<comment type="caution">
    <text evidence="1">The sequence shown here is derived from an EMBL/GenBank/DDBJ whole genome shotgun (WGS) entry which is preliminary data.</text>
</comment>
<accession>X0V6R0</accession>
<proteinExistence type="predicted"/>
<organism evidence="1">
    <name type="scientific">marine sediment metagenome</name>
    <dbReference type="NCBI Taxonomy" id="412755"/>
    <lineage>
        <taxon>unclassified sequences</taxon>
        <taxon>metagenomes</taxon>
        <taxon>ecological metagenomes</taxon>
    </lineage>
</organism>
<reference evidence="1" key="1">
    <citation type="journal article" date="2014" name="Front. Microbiol.">
        <title>High frequency of phylogenetically diverse reductive dehalogenase-homologous genes in deep subseafloor sedimentary metagenomes.</title>
        <authorList>
            <person name="Kawai M."/>
            <person name="Futagami T."/>
            <person name="Toyoda A."/>
            <person name="Takaki Y."/>
            <person name="Nishi S."/>
            <person name="Hori S."/>
            <person name="Arai W."/>
            <person name="Tsubouchi T."/>
            <person name="Morono Y."/>
            <person name="Uchiyama I."/>
            <person name="Ito T."/>
            <person name="Fujiyama A."/>
            <person name="Inagaki F."/>
            <person name="Takami H."/>
        </authorList>
    </citation>
    <scope>NUCLEOTIDE SEQUENCE</scope>
    <source>
        <strain evidence="1">Expedition CK06-06</strain>
    </source>
</reference>
<feature type="non-terminal residue" evidence="1">
    <location>
        <position position="63"/>
    </location>
</feature>
<name>X0V6R0_9ZZZZ</name>
<gene>
    <name evidence="1" type="ORF">S01H1_26347</name>
</gene>
<dbReference type="AlphaFoldDB" id="X0V6R0"/>
<sequence length="63" mass="7262">MSHWAEKSEAIKDRLKLRTEPIAFRRLEDANELEGIEGVIRWSQGCVFCQIPYMARVAKLTVA</sequence>
<dbReference type="EMBL" id="BARS01015965">
    <property type="protein sequence ID" value="GAF96330.1"/>
    <property type="molecule type" value="Genomic_DNA"/>
</dbReference>
<evidence type="ECO:0000313" key="1">
    <source>
        <dbReference type="EMBL" id="GAF96330.1"/>
    </source>
</evidence>
<protein>
    <submittedName>
        <fullName evidence="1">Uncharacterized protein</fullName>
    </submittedName>
</protein>